<dbReference type="STRING" id="1406840.Q763_03055"/>
<comment type="function">
    <text evidence="8">Conversion of 1,4-dihydroxy-2-naphthoate (DHNA) to demethylmenaquinone (DMK).</text>
</comment>
<dbReference type="NCBIfam" id="NF004750">
    <property type="entry name" value="PRK06080.1-2"/>
    <property type="match status" value="1"/>
</dbReference>
<dbReference type="GO" id="GO:0042371">
    <property type="term" value="P:vitamin K biosynthetic process"/>
    <property type="evidence" value="ECO:0007669"/>
    <property type="project" value="TreeGrafter"/>
</dbReference>
<evidence type="ECO:0000256" key="6">
    <source>
        <dbReference type="ARBA" id="ARBA00022989"/>
    </source>
</evidence>
<evidence type="ECO:0000256" key="4">
    <source>
        <dbReference type="ARBA" id="ARBA00022679"/>
    </source>
</evidence>
<protein>
    <recommendedName>
        <fullName evidence="8 9">1,4-dihydroxy-2-naphthoate octaprenyltransferase</fullName>
        <shortName evidence="8">DHNA-octaprenyltransferase</shortName>
        <ecNumber evidence="8 9">2.5.1.74</ecNumber>
    </recommendedName>
</protein>
<reference evidence="10 11" key="1">
    <citation type="submission" date="2013-09" db="EMBL/GenBank/DDBJ databases">
        <authorList>
            <person name="Zeng Z."/>
            <person name="Chen C."/>
        </authorList>
    </citation>
    <scope>NUCLEOTIDE SEQUENCE [LARGE SCALE GENOMIC DNA]</scope>
    <source>
        <strain evidence="10 11">F44-8</strain>
    </source>
</reference>
<feature type="transmembrane region" description="Helical" evidence="8">
    <location>
        <begin position="12"/>
        <end position="32"/>
    </location>
</feature>
<dbReference type="PIRSF" id="PIRSF005355">
    <property type="entry name" value="UBIAD1"/>
    <property type="match status" value="1"/>
</dbReference>
<evidence type="ECO:0000313" key="10">
    <source>
        <dbReference type="EMBL" id="KGO83559.1"/>
    </source>
</evidence>
<accession>A0A0A2LUA9</accession>
<keyword evidence="2 8" id="KW-0474">Menaquinone biosynthesis</keyword>
<evidence type="ECO:0000256" key="9">
    <source>
        <dbReference type="NCBIfam" id="TIGR00751"/>
    </source>
</evidence>
<keyword evidence="6 8" id="KW-1133">Transmembrane helix</keyword>
<dbReference type="RefSeq" id="WP_035131047.1">
    <property type="nucleotide sequence ID" value="NZ_JRLV01000003.1"/>
</dbReference>
<keyword evidence="11" id="KW-1185">Reference proteome</keyword>
<keyword evidence="4 8" id="KW-0808">Transferase</keyword>
<comment type="catalytic activity">
    <reaction evidence="8">
        <text>an all-trans-polyprenyl diphosphate + 1,4-dihydroxy-2-naphthoate + H(+) = a 2-demethylmenaquinol + CO2 + diphosphate</text>
        <dbReference type="Rhea" id="RHEA:26478"/>
        <dbReference type="Rhea" id="RHEA-COMP:9563"/>
        <dbReference type="Rhea" id="RHEA-COMP:9564"/>
        <dbReference type="ChEBI" id="CHEBI:11173"/>
        <dbReference type="ChEBI" id="CHEBI:15378"/>
        <dbReference type="ChEBI" id="CHEBI:16526"/>
        <dbReference type="ChEBI" id="CHEBI:33019"/>
        <dbReference type="ChEBI" id="CHEBI:55437"/>
        <dbReference type="ChEBI" id="CHEBI:58914"/>
        <dbReference type="EC" id="2.5.1.74"/>
    </reaction>
</comment>
<evidence type="ECO:0000256" key="3">
    <source>
        <dbReference type="ARBA" id="ARBA00022475"/>
    </source>
</evidence>
<keyword evidence="5 8" id="KW-0812">Transmembrane</keyword>
<organism evidence="10 11">
    <name type="scientific">Flavobacterium beibuense F44-8</name>
    <dbReference type="NCBI Taxonomy" id="1406840"/>
    <lineage>
        <taxon>Bacteria</taxon>
        <taxon>Pseudomonadati</taxon>
        <taxon>Bacteroidota</taxon>
        <taxon>Flavobacteriia</taxon>
        <taxon>Flavobacteriales</taxon>
        <taxon>Flavobacteriaceae</taxon>
        <taxon>Flavobacterium</taxon>
    </lineage>
</organism>
<dbReference type="GO" id="GO:0005886">
    <property type="term" value="C:plasma membrane"/>
    <property type="evidence" value="ECO:0007669"/>
    <property type="project" value="UniProtKB-SubCell"/>
</dbReference>
<dbReference type="UniPathway" id="UPA00079">
    <property type="reaction ID" value="UER00168"/>
</dbReference>
<comment type="pathway">
    <text evidence="8">Quinol/quinone metabolism; menaquinone biosynthesis; menaquinol from 1,4-dihydroxy-2-naphthoate: step 1/2.</text>
</comment>
<dbReference type="EMBL" id="JRLV01000003">
    <property type="protein sequence ID" value="KGO83559.1"/>
    <property type="molecule type" value="Genomic_DNA"/>
</dbReference>
<evidence type="ECO:0000256" key="7">
    <source>
        <dbReference type="ARBA" id="ARBA00023136"/>
    </source>
</evidence>
<name>A0A0A2LUA9_9FLAO</name>
<dbReference type="CDD" id="cd13962">
    <property type="entry name" value="PT_UbiA_UBIAD1"/>
    <property type="match status" value="1"/>
</dbReference>
<dbReference type="eggNOG" id="COG1575">
    <property type="taxonomic scope" value="Bacteria"/>
</dbReference>
<evidence type="ECO:0000256" key="1">
    <source>
        <dbReference type="ARBA" id="ARBA00004141"/>
    </source>
</evidence>
<dbReference type="InterPro" id="IPR000537">
    <property type="entry name" value="UbiA_prenyltransferase"/>
</dbReference>
<dbReference type="EC" id="2.5.1.74" evidence="8 9"/>
<keyword evidence="7 8" id="KW-0472">Membrane</keyword>
<feature type="transmembrane region" description="Helical" evidence="8">
    <location>
        <begin position="150"/>
        <end position="171"/>
    </location>
</feature>
<feature type="transmembrane region" description="Helical" evidence="8">
    <location>
        <begin position="94"/>
        <end position="113"/>
    </location>
</feature>
<dbReference type="Proteomes" id="UP000030129">
    <property type="component" value="Unassembled WGS sequence"/>
</dbReference>
<dbReference type="GO" id="GO:0046428">
    <property type="term" value="F:1,4-dihydroxy-2-naphthoate polyprenyltransferase activity"/>
    <property type="evidence" value="ECO:0007669"/>
    <property type="project" value="UniProtKB-UniRule"/>
</dbReference>
<dbReference type="NCBIfam" id="TIGR00751">
    <property type="entry name" value="menA"/>
    <property type="match status" value="1"/>
</dbReference>
<dbReference type="Gene3D" id="1.10.357.140">
    <property type="entry name" value="UbiA prenyltransferase"/>
    <property type="match status" value="1"/>
</dbReference>
<comment type="caution">
    <text evidence="10">The sequence shown here is derived from an EMBL/GenBank/DDBJ whole genome shotgun (WGS) entry which is preliminary data.</text>
</comment>
<sequence length="300" mass="32935">MANAKAWFEAARLRTLPLSVSGILVGSFYAFSQGMVNWSIFGFALLTTLGLQILSNFANDYGDGVKGTDNENRIGPQRAIQSGAITVKAMKKGIILTSLLTLGAAIALIYLSFGKDNLVYSLFFFFLGLAAIAAAIKYTVGKTAYGYRGLGDLFVFIFFGLVSVLGCYFLFSKELDILILLPAISIGLLSVAVLNLNNMRDQVSDAMSGKNTLVVKLGSKRAKIYHYFIILTALFLTLLFAILYNFKPVQYLFLLAYIPFLLHIKTVSKNTVPRELDPELKKVALGTFLLSVLLSIVLQF</sequence>
<dbReference type="Pfam" id="PF01040">
    <property type="entry name" value="UbiA"/>
    <property type="match status" value="1"/>
</dbReference>
<comment type="subcellular location">
    <subcellularLocation>
        <location evidence="8">Cell membrane</location>
        <topology evidence="8">Multi-pass membrane protein</topology>
    </subcellularLocation>
    <subcellularLocation>
        <location evidence="1">Membrane</location>
        <topology evidence="1">Multi-pass membrane protein</topology>
    </subcellularLocation>
</comment>
<evidence type="ECO:0000313" key="11">
    <source>
        <dbReference type="Proteomes" id="UP000030129"/>
    </source>
</evidence>
<dbReference type="InterPro" id="IPR044878">
    <property type="entry name" value="UbiA_sf"/>
</dbReference>
<proteinExistence type="inferred from homology"/>
<gene>
    <name evidence="8" type="primary">menA</name>
    <name evidence="10" type="ORF">Q763_03055</name>
</gene>
<dbReference type="GO" id="GO:0009234">
    <property type="term" value="P:menaquinone biosynthetic process"/>
    <property type="evidence" value="ECO:0007669"/>
    <property type="project" value="UniProtKB-UniRule"/>
</dbReference>
<evidence type="ECO:0000256" key="5">
    <source>
        <dbReference type="ARBA" id="ARBA00022692"/>
    </source>
</evidence>
<feature type="transmembrane region" description="Helical" evidence="8">
    <location>
        <begin position="38"/>
        <end position="58"/>
    </location>
</feature>
<dbReference type="InterPro" id="IPR026046">
    <property type="entry name" value="UBIAD1"/>
</dbReference>
<feature type="transmembrane region" description="Helical" evidence="8">
    <location>
        <begin position="119"/>
        <end position="138"/>
    </location>
</feature>
<feature type="transmembrane region" description="Helical" evidence="8">
    <location>
        <begin position="224"/>
        <end position="244"/>
    </location>
</feature>
<dbReference type="HAMAP" id="MF_01937">
    <property type="entry name" value="MenA_1"/>
    <property type="match status" value="1"/>
</dbReference>
<evidence type="ECO:0000256" key="2">
    <source>
        <dbReference type="ARBA" id="ARBA00022428"/>
    </source>
</evidence>
<keyword evidence="3 8" id="KW-1003">Cell membrane</keyword>
<evidence type="ECO:0000256" key="8">
    <source>
        <dbReference type="HAMAP-Rule" id="MF_01937"/>
    </source>
</evidence>
<dbReference type="AlphaFoldDB" id="A0A0A2LUA9"/>
<comment type="similarity">
    <text evidence="8">Belongs to the MenA family. Type 1 subfamily.</text>
</comment>
<feature type="transmembrane region" description="Helical" evidence="8">
    <location>
        <begin position="177"/>
        <end position="197"/>
    </location>
</feature>
<dbReference type="PANTHER" id="PTHR13929">
    <property type="entry name" value="1,4-DIHYDROXY-2-NAPHTHOATE OCTAPRENYLTRANSFERASE"/>
    <property type="match status" value="1"/>
</dbReference>
<dbReference type="InterPro" id="IPR004657">
    <property type="entry name" value="MenA"/>
</dbReference>
<dbReference type="PANTHER" id="PTHR13929:SF0">
    <property type="entry name" value="UBIA PRENYLTRANSFERASE DOMAIN-CONTAINING PROTEIN 1"/>
    <property type="match status" value="1"/>
</dbReference>